<dbReference type="AlphaFoldDB" id="A0A2W5EMF1"/>
<gene>
    <name evidence="1" type="ORF">DI598_16640</name>
</gene>
<protein>
    <recommendedName>
        <fullName evidence="3">Circularly permuted ATPgrasp domain-containing protein</fullName>
    </recommendedName>
</protein>
<evidence type="ECO:0000313" key="2">
    <source>
        <dbReference type="Proteomes" id="UP000249645"/>
    </source>
</evidence>
<comment type="caution">
    <text evidence="1">The sequence shown here is derived from an EMBL/GenBank/DDBJ whole genome shotgun (WGS) entry which is preliminary data.</text>
</comment>
<organism evidence="1 2">
    <name type="scientific">Pseudopedobacter saltans</name>
    <dbReference type="NCBI Taxonomy" id="151895"/>
    <lineage>
        <taxon>Bacteria</taxon>
        <taxon>Pseudomonadati</taxon>
        <taxon>Bacteroidota</taxon>
        <taxon>Sphingobacteriia</taxon>
        <taxon>Sphingobacteriales</taxon>
        <taxon>Sphingobacteriaceae</taxon>
        <taxon>Pseudopedobacter</taxon>
    </lineage>
</organism>
<reference evidence="1 2" key="1">
    <citation type="submission" date="2017-11" db="EMBL/GenBank/DDBJ databases">
        <title>Infants hospitalized years apart are colonized by the same room-sourced microbial strains.</title>
        <authorList>
            <person name="Brooks B."/>
            <person name="Olm M.R."/>
            <person name="Firek B.A."/>
            <person name="Baker R."/>
            <person name="Thomas B.C."/>
            <person name="Morowitz M.J."/>
            <person name="Banfield J.F."/>
        </authorList>
    </citation>
    <scope>NUCLEOTIDE SEQUENCE [LARGE SCALE GENOMIC DNA]</scope>
    <source>
        <strain evidence="1">S2_009_000_R2_76</strain>
    </source>
</reference>
<dbReference type="EMBL" id="QFOI01000416">
    <property type="protein sequence ID" value="PZP42717.1"/>
    <property type="molecule type" value="Genomic_DNA"/>
</dbReference>
<evidence type="ECO:0008006" key="3">
    <source>
        <dbReference type="Google" id="ProtNLM"/>
    </source>
</evidence>
<accession>A0A2W5EMF1</accession>
<proteinExistence type="predicted"/>
<dbReference type="SUPFAM" id="SSF56059">
    <property type="entry name" value="Glutathione synthetase ATP-binding domain-like"/>
    <property type="match status" value="1"/>
</dbReference>
<name>A0A2W5EMF1_9SPHI</name>
<sequence>MIPAIREWFNGNFAEEKYEKYKAFFSRYETDPITFRIAETPVFVQNDFKQKMLDTADFIVEAIMSKGFKAMTQGAIPDFIQYKNEGEHPHFIAFDFGICKNPENRELEPQLVEMQGFPSLYFYQFYQEKAAREAYGIPENYDIFLNGFNEEATIDLLKKVIVGNENPENVILLELYPEKQKTKIDFFFTEKHLGIQTICLTKIKFDGDQIYYEKEGKRIPVKRIYNRLIWDDVVRNDDIFIKEQADKVMGTNVEWVTHPSWFYRISKYTLPFLRHPNIPPTYFLNTFNEAAPKDLADYVLKPLFSYSGRGVMIHPTLYDFYNIEEQSQYILQKRVQYDAAIVTPDGPAKAEIRLFYIWDEEMARPIATHNLARLTKAEMIGVDFNADQKWIGGSFAYFEK</sequence>
<evidence type="ECO:0000313" key="1">
    <source>
        <dbReference type="EMBL" id="PZP42717.1"/>
    </source>
</evidence>
<dbReference type="Proteomes" id="UP000249645">
    <property type="component" value="Unassembled WGS sequence"/>
</dbReference>